<evidence type="ECO:0000313" key="3">
    <source>
        <dbReference type="EMBL" id="EDP45447.1"/>
    </source>
</evidence>
<keyword evidence="4" id="KW-1185">Reference proteome</keyword>
<dbReference type="STRING" id="425265.A8PTJ9"/>
<dbReference type="VEuPathDB" id="FungiDB:MGL_0436"/>
<proteinExistence type="predicted"/>
<evidence type="ECO:0000256" key="1">
    <source>
        <dbReference type="SAM" id="Phobius"/>
    </source>
</evidence>
<reference evidence="3 4" key="1">
    <citation type="journal article" date="2007" name="Proc. Natl. Acad. Sci. U.S.A.">
        <title>Dandruff-associated Malassezia genomes reveal convergent and divergent virulence traits shared with plant and human fungal pathogens.</title>
        <authorList>
            <person name="Xu J."/>
            <person name="Saunders C.W."/>
            <person name="Hu P."/>
            <person name="Grant R.A."/>
            <person name="Boekhout T."/>
            <person name="Kuramae E.E."/>
            <person name="Kronstad J.W."/>
            <person name="Deangelis Y.M."/>
            <person name="Reeder N.L."/>
            <person name="Johnstone K.R."/>
            <person name="Leland M."/>
            <person name="Fieno A.M."/>
            <person name="Begley W.M."/>
            <person name="Sun Y."/>
            <person name="Lacey M.P."/>
            <person name="Chaudhary T."/>
            <person name="Keough T."/>
            <person name="Chu L."/>
            <person name="Sears R."/>
            <person name="Yuan B."/>
            <person name="Dawson T.L.Jr."/>
        </authorList>
    </citation>
    <scope>NUCLEOTIDE SEQUENCE [LARGE SCALE GENOMIC DNA]</scope>
    <source>
        <strain evidence="4">ATCC MYA-4612 / CBS 7966</strain>
    </source>
</reference>
<keyword evidence="1" id="KW-1133">Transmembrane helix</keyword>
<dbReference type="AlphaFoldDB" id="A8PTJ9"/>
<dbReference type="OrthoDB" id="428577at2759"/>
<sequence>MNATPILSRFVHELMLPSTFYVGVKSLLTMLRIDMHVRSVAAMPPNSAARARVRQQNEDGQGREMLTSPYAYSRNTVIPRCVMLMSVLILLIKLRYGLDGIRRYEARRKDHPLSLHSGAPEQEAWLDAICELHGLPVEKQQQDNVTRPAFKPWDTGLYVDFVSVLTNI</sequence>
<evidence type="ECO:0000313" key="4">
    <source>
        <dbReference type="Proteomes" id="UP000008837"/>
    </source>
</evidence>
<feature type="transmembrane region" description="Helical" evidence="1">
    <location>
        <begin position="77"/>
        <end position="98"/>
    </location>
</feature>
<dbReference type="InterPro" id="IPR048538">
    <property type="entry name" value="Rrn7_cyclin_C"/>
</dbReference>
<gene>
    <name evidence="3" type="ORF">MGL_0436</name>
</gene>
<keyword evidence="1" id="KW-0472">Membrane</keyword>
<feature type="domain" description="Rrn7/TAF1B C-terminal cyclin" evidence="2">
    <location>
        <begin position="2"/>
        <end position="111"/>
    </location>
</feature>
<protein>
    <recommendedName>
        <fullName evidence="2">Rrn7/TAF1B C-terminal cyclin domain-containing protein</fullName>
    </recommendedName>
</protein>
<dbReference type="InParanoid" id="A8PTJ9"/>
<dbReference type="Pfam" id="PF20645">
    <property type="entry name" value="Rrn7_cyclin_C"/>
    <property type="match status" value="1"/>
</dbReference>
<accession>A8PTJ9</accession>
<dbReference type="RefSeq" id="XP_001732661.1">
    <property type="nucleotide sequence ID" value="XM_001732609.1"/>
</dbReference>
<comment type="caution">
    <text evidence="3">The sequence shown here is derived from an EMBL/GenBank/DDBJ whole genome shotgun (WGS) entry which is preliminary data.</text>
</comment>
<dbReference type="GeneID" id="5856967"/>
<dbReference type="EMBL" id="AAYY01000001">
    <property type="protein sequence ID" value="EDP45447.1"/>
    <property type="molecule type" value="Genomic_DNA"/>
</dbReference>
<dbReference type="KEGG" id="mgl:MGL_0436"/>
<organism evidence="3 4">
    <name type="scientific">Malassezia globosa (strain ATCC MYA-4612 / CBS 7966)</name>
    <name type="common">Dandruff-associated fungus</name>
    <dbReference type="NCBI Taxonomy" id="425265"/>
    <lineage>
        <taxon>Eukaryota</taxon>
        <taxon>Fungi</taxon>
        <taxon>Dikarya</taxon>
        <taxon>Basidiomycota</taxon>
        <taxon>Ustilaginomycotina</taxon>
        <taxon>Malasseziomycetes</taxon>
        <taxon>Malasseziales</taxon>
        <taxon>Malasseziaceae</taxon>
        <taxon>Malassezia</taxon>
    </lineage>
</organism>
<keyword evidence="1" id="KW-0812">Transmembrane</keyword>
<name>A8PTJ9_MALGO</name>
<evidence type="ECO:0000259" key="2">
    <source>
        <dbReference type="Pfam" id="PF20645"/>
    </source>
</evidence>
<dbReference type="Proteomes" id="UP000008837">
    <property type="component" value="Unassembled WGS sequence"/>
</dbReference>